<dbReference type="InterPro" id="IPR004589">
    <property type="entry name" value="DNA_helicase_ATP-dep_RecQ"/>
</dbReference>
<dbReference type="InterPro" id="IPR001650">
    <property type="entry name" value="Helicase_C-like"/>
</dbReference>
<dbReference type="eggNOG" id="COG0514">
    <property type="taxonomic scope" value="Bacteria"/>
</dbReference>
<organism evidence="15 16">
    <name type="scientific">Cellulomonas fimi (strain ATCC 484 / DSM 20113 / JCM 1341 / CCUG 24087 / LMG 16345 / NBRC 15513 / NCIMB 8980 / NCTC 7547 / NRS-133)</name>
    <dbReference type="NCBI Taxonomy" id="590998"/>
    <lineage>
        <taxon>Bacteria</taxon>
        <taxon>Bacillati</taxon>
        <taxon>Actinomycetota</taxon>
        <taxon>Actinomycetes</taxon>
        <taxon>Micrococcales</taxon>
        <taxon>Cellulomonadaceae</taxon>
        <taxon>Cellulomonas</taxon>
    </lineage>
</organism>
<keyword evidence="16" id="KW-1185">Reference proteome</keyword>
<keyword evidence="6" id="KW-0067">ATP-binding</keyword>
<dbReference type="InterPro" id="IPR014001">
    <property type="entry name" value="Helicase_ATP-bd"/>
</dbReference>
<dbReference type="NCBIfam" id="TIGR00614">
    <property type="entry name" value="recQ_fam"/>
    <property type="match status" value="1"/>
</dbReference>
<dbReference type="SMART" id="SM00487">
    <property type="entry name" value="DEXDc"/>
    <property type="match status" value="1"/>
</dbReference>
<keyword evidence="2" id="KW-0479">Metal-binding</keyword>
<dbReference type="InterPro" id="IPR002464">
    <property type="entry name" value="DNA/RNA_helicase_DEAH_CS"/>
</dbReference>
<dbReference type="SMART" id="SM00490">
    <property type="entry name" value="HELICc"/>
    <property type="match status" value="1"/>
</dbReference>
<dbReference type="GO" id="GO:0005524">
    <property type="term" value="F:ATP binding"/>
    <property type="evidence" value="ECO:0007669"/>
    <property type="project" value="UniProtKB-KW"/>
</dbReference>
<proteinExistence type="inferred from homology"/>
<feature type="domain" description="Helicase C-terminal" evidence="14">
    <location>
        <begin position="229"/>
        <end position="372"/>
    </location>
</feature>
<keyword evidence="4" id="KW-0378">Hydrolase</keyword>
<evidence type="ECO:0000256" key="6">
    <source>
        <dbReference type="ARBA" id="ARBA00022840"/>
    </source>
</evidence>
<dbReference type="PROSITE" id="PS51192">
    <property type="entry name" value="HELICASE_ATP_BIND_1"/>
    <property type="match status" value="1"/>
</dbReference>
<dbReference type="HOGENOM" id="CLU_001103_9_7_11"/>
<sequence>MPSTLPPVRGVALDDAVAQVLGPDATLREAQRDALAGLADHDTLLVARTGAGKSAVYAIATLVARRLTLVVSPLVALQRDQAQSLREVGLRAATVSSAVSTARQKQALDDAAARRLDVLLLAPEQLQRTVVLDALRVADVGLVVVDEAHCVSEWGHDFRPDYLHVGSAVRALGRPRVLAMTATASAHARDEVVERLGLDRPRVLVHDADRPNIWLGAHPTATEGDQDARVVEEVLATEGAAIVYARTRARTEEVAALLDRGGRPALVYHAGLPAKERARVQDAFLHGRHDTVVATSAFGMGVDRADVRLVVHVGPPPSLDAYYQEVGRAGRDGEPARAVVVHRPADTALNRYLRSGGGPRPATLQTVLVSLADGPLDRAALVDRSGLGARTVARALAELQQVGAVRDDDGRWAGTDEVTGREALAAVRAARERRAALDESRVELVRTYTDTTDCRRRLLLELLGEHHPDPCGRCDSCDRGTSTPVQDAAARPGQPVRHEQFGDGTVSVVEADRLTVLFDEHGYVTLDAAVALDSALLTPR</sequence>
<protein>
    <recommendedName>
        <fullName evidence="11">ATP-dependent DNA helicase RecQ</fullName>
        <ecNumber evidence="10">5.6.2.4</ecNumber>
    </recommendedName>
    <alternativeName>
        <fullName evidence="12">DNA 3'-5' helicase RecQ</fullName>
    </alternativeName>
</protein>
<evidence type="ECO:0000256" key="5">
    <source>
        <dbReference type="ARBA" id="ARBA00022806"/>
    </source>
</evidence>
<evidence type="ECO:0000256" key="7">
    <source>
        <dbReference type="ARBA" id="ARBA00023125"/>
    </source>
</evidence>
<dbReference type="STRING" id="590998.Celf_0145"/>
<evidence type="ECO:0000256" key="12">
    <source>
        <dbReference type="ARBA" id="ARBA00044550"/>
    </source>
</evidence>
<dbReference type="InterPro" id="IPR036388">
    <property type="entry name" value="WH-like_DNA-bd_sf"/>
</dbReference>
<evidence type="ECO:0000256" key="11">
    <source>
        <dbReference type="ARBA" id="ARBA00044535"/>
    </source>
</evidence>
<dbReference type="Proteomes" id="UP000008460">
    <property type="component" value="Chromosome"/>
</dbReference>
<dbReference type="Pfam" id="PF16124">
    <property type="entry name" value="RecQ_Zn_bind"/>
    <property type="match status" value="1"/>
</dbReference>
<evidence type="ECO:0000313" key="16">
    <source>
        <dbReference type="Proteomes" id="UP000008460"/>
    </source>
</evidence>
<dbReference type="GO" id="GO:0016787">
    <property type="term" value="F:hydrolase activity"/>
    <property type="evidence" value="ECO:0007669"/>
    <property type="project" value="UniProtKB-KW"/>
</dbReference>
<dbReference type="GO" id="GO:0006310">
    <property type="term" value="P:DNA recombination"/>
    <property type="evidence" value="ECO:0007669"/>
    <property type="project" value="InterPro"/>
</dbReference>
<dbReference type="PROSITE" id="PS51194">
    <property type="entry name" value="HELICASE_CTER"/>
    <property type="match status" value="1"/>
</dbReference>
<evidence type="ECO:0000256" key="3">
    <source>
        <dbReference type="ARBA" id="ARBA00022741"/>
    </source>
</evidence>
<evidence type="ECO:0000259" key="14">
    <source>
        <dbReference type="PROSITE" id="PS51194"/>
    </source>
</evidence>
<keyword evidence="7" id="KW-0238">DNA-binding</keyword>
<name>F4H4U3_CELFA</name>
<dbReference type="AlphaFoldDB" id="F4H4U3"/>
<feature type="domain" description="Helicase ATP-binding" evidence="13">
    <location>
        <begin position="34"/>
        <end position="202"/>
    </location>
</feature>
<dbReference type="PROSITE" id="PS00690">
    <property type="entry name" value="DEAH_ATP_HELICASE"/>
    <property type="match status" value="1"/>
</dbReference>
<dbReference type="EMBL" id="CP002666">
    <property type="protein sequence ID" value="AEE44294.1"/>
    <property type="molecule type" value="Genomic_DNA"/>
</dbReference>
<dbReference type="SUPFAM" id="SSF52540">
    <property type="entry name" value="P-loop containing nucleoside triphosphate hydrolases"/>
    <property type="match status" value="1"/>
</dbReference>
<dbReference type="GO" id="GO:0006281">
    <property type="term" value="P:DNA repair"/>
    <property type="evidence" value="ECO:0007669"/>
    <property type="project" value="TreeGrafter"/>
</dbReference>
<evidence type="ECO:0000259" key="13">
    <source>
        <dbReference type="PROSITE" id="PS51192"/>
    </source>
</evidence>
<dbReference type="Pfam" id="PF00271">
    <property type="entry name" value="Helicase_C"/>
    <property type="match status" value="1"/>
</dbReference>
<dbReference type="InterPro" id="IPR027417">
    <property type="entry name" value="P-loop_NTPase"/>
</dbReference>
<keyword evidence="5 15" id="KW-0347">Helicase</keyword>
<evidence type="ECO:0000256" key="9">
    <source>
        <dbReference type="ARBA" id="ARBA00034617"/>
    </source>
</evidence>
<accession>F4H4U3</accession>
<dbReference type="GO" id="GO:0009378">
    <property type="term" value="F:four-way junction helicase activity"/>
    <property type="evidence" value="ECO:0007669"/>
    <property type="project" value="TreeGrafter"/>
</dbReference>
<evidence type="ECO:0000313" key="15">
    <source>
        <dbReference type="EMBL" id="AEE44294.1"/>
    </source>
</evidence>
<dbReference type="InterPro" id="IPR011545">
    <property type="entry name" value="DEAD/DEAH_box_helicase_dom"/>
</dbReference>
<dbReference type="Gene3D" id="1.10.10.10">
    <property type="entry name" value="Winged helix-like DNA-binding domain superfamily/Winged helix DNA-binding domain"/>
    <property type="match status" value="1"/>
</dbReference>
<dbReference type="KEGG" id="cfi:Celf_0145"/>
<dbReference type="GO" id="GO:0005737">
    <property type="term" value="C:cytoplasm"/>
    <property type="evidence" value="ECO:0007669"/>
    <property type="project" value="TreeGrafter"/>
</dbReference>
<dbReference type="PANTHER" id="PTHR13710">
    <property type="entry name" value="DNA HELICASE RECQ FAMILY MEMBER"/>
    <property type="match status" value="1"/>
</dbReference>
<keyword evidence="3" id="KW-0547">Nucleotide-binding</keyword>
<evidence type="ECO:0000256" key="8">
    <source>
        <dbReference type="ARBA" id="ARBA00023235"/>
    </source>
</evidence>
<dbReference type="GO" id="GO:0046872">
    <property type="term" value="F:metal ion binding"/>
    <property type="evidence" value="ECO:0007669"/>
    <property type="project" value="UniProtKB-KW"/>
</dbReference>
<dbReference type="Pfam" id="PF00270">
    <property type="entry name" value="DEAD"/>
    <property type="match status" value="1"/>
</dbReference>
<evidence type="ECO:0000256" key="1">
    <source>
        <dbReference type="ARBA" id="ARBA00005446"/>
    </source>
</evidence>
<comment type="catalytic activity">
    <reaction evidence="9">
        <text>Couples ATP hydrolysis with the unwinding of duplex DNA by translocating in the 3'-5' direction.</text>
        <dbReference type="EC" id="5.6.2.4"/>
    </reaction>
</comment>
<dbReference type="GO" id="GO:0030894">
    <property type="term" value="C:replisome"/>
    <property type="evidence" value="ECO:0007669"/>
    <property type="project" value="TreeGrafter"/>
</dbReference>
<comment type="similarity">
    <text evidence="1">Belongs to the helicase family. RecQ subfamily.</text>
</comment>
<evidence type="ECO:0000256" key="2">
    <source>
        <dbReference type="ARBA" id="ARBA00022723"/>
    </source>
</evidence>
<gene>
    <name evidence="15" type="ordered locus">Celf_0145</name>
</gene>
<dbReference type="RefSeq" id="WP_013769324.1">
    <property type="nucleotide sequence ID" value="NC_015514.1"/>
</dbReference>
<dbReference type="GO" id="GO:0043138">
    <property type="term" value="F:3'-5' DNA helicase activity"/>
    <property type="evidence" value="ECO:0007669"/>
    <property type="project" value="UniProtKB-EC"/>
</dbReference>
<dbReference type="GO" id="GO:0003677">
    <property type="term" value="F:DNA binding"/>
    <property type="evidence" value="ECO:0007669"/>
    <property type="project" value="UniProtKB-KW"/>
</dbReference>
<reference evidence="15 16" key="1">
    <citation type="submission" date="2011-04" db="EMBL/GenBank/DDBJ databases">
        <title>Complete sequence of Cellulomonas fimi ATCC 484.</title>
        <authorList>
            <consortium name="US DOE Joint Genome Institute"/>
            <person name="Lucas S."/>
            <person name="Han J."/>
            <person name="Lapidus A."/>
            <person name="Cheng J.-F."/>
            <person name="Goodwin L."/>
            <person name="Pitluck S."/>
            <person name="Peters L."/>
            <person name="Chertkov O."/>
            <person name="Detter J.C."/>
            <person name="Han C."/>
            <person name="Tapia R."/>
            <person name="Land M."/>
            <person name="Hauser L."/>
            <person name="Kyrpides N."/>
            <person name="Ivanova N."/>
            <person name="Ovchinnikova G."/>
            <person name="Pagani I."/>
            <person name="Mead D."/>
            <person name="Brumm P."/>
            <person name="Woyke T."/>
        </authorList>
    </citation>
    <scope>NUCLEOTIDE SEQUENCE [LARGE SCALE GENOMIC DNA]</scope>
    <source>
        <strain evidence="16">ATCC 484 / DSM 20113 / JCM 1341 / NBRC 15513 / NCIMB 8980 / NCTC 7547</strain>
    </source>
</reference>
<evidence type="ECO:0000256" key="4">
    <source>
        <dbReference type="ARBA" id="ARBA00022801"/>
    </source>
</evidence>
<keyword evidence="8" id="KW-0413">Isomerase</keyword>
<dbReference type="CDD" id="cd17920">
    <property type="entry name" value="DEXHc_RecQ"/>
    <property type="match status" value="1"/>
</dbReference>
<evidence type="ECO:0000256" key="10">
    <source>
        <dbReference type="ARBA" id="ARBA00034808"/>
    </source>
</evidence>
<dbReference type="PANTHER" id="PTHR13710:SF105">
    <property type="entry name" value="ATP-DEPENDENT DNA HELICASE Q1"/>
    <property type="match status" value="1"/>
</dbReference>
<dbReference type="EC" id="5.6.2.4" evidence="10"/>
<dbReference type="GO" id="GO:0043590">
    <property type="term" value="C:bacterial nucleoid"/>
    <property type="evidence" value="ECO:0007669"/>
    <property type="project" value="TreeGrafter"/>
</dbReference>
<dbReference type="InterPro" id="IPR032284">
    <property type="entry name" value="RecQ_Zn-bd"/>
</dbReference>
<dbReference type="Gene3D" id="3.40.50.300">
    <property type="entry name" value="P-loop containing nucleotide triphosphate hydrolases"/>
    <property type="match status" value="2"/>
</dbReference>